<dbReference type="Proteomes" id="UP000633936">
    <property type="component" value="Unassembled WGS sequence"/>
</dbReference>
<protein>
    <recommendedName>
        <fullName evidence="3">Phage protein</fullName>
    </recommendedName>
</protein>
<organism evidence="1 2">
    <name type="scientific">Blautia intestinalis</name>
    <dbReference type="NCBI Taxonomy" id="2763028"/>
    <lineage>
        <taxon>Bacteria</taxon>
        <taxon>Bacillati</taxon>
        <taxon>Bacillota</taxon>
        <taxon>Clostridia</taxon>
        <taxon>Lachnospirales</taxon>
        <taxon>Lachnospiraceae</taxon>
        <taxon>Blautia</taxon>
    </lineage>
</organism>
<dbReference type="EMBL" id="JACOQE010000001">
    <property type="protein sequence ID" value="MBC5739558.1"/>
    <property type="molecule type" value="Genomic_DNA"/>
</dbReference>
<sequence>MKAIKIISIINQGGEYSVTTTYNEVDDSGNVVKKNTKAPTYYAVGNVLEAVKQIEADAKARLEE</sequence>
<keyword evidence="2" id="KW-1185">Reference proteome</keyword>
<evidence type="ECO:0008006" key="3">
    <source>
        <dbReference type="Google" id="ProtNLM"/>
    </source>
</evidence>
<evidence type="ECO:0000313" key="1">
    <source>
        <dbReference type="EMBL" id="MBC5739558.1"/>
    </source>
</evidence>
<evidence type="ECO:0000313" key="2">
    <source>
        <dbReference type="Proteomes" id="UP000633936"/>
    </source>
</evidence>
<name>A0ABR7HZ85_9FIRM</name>
<gene>
    <name evidence="1" type="ORF">H8Z79_03615</name>
</gene>
<proteinExistence type="predicted"/>
<reference evidence="1 2" key="1">
    <citation type="submission" date="2020-08" db="EMBL/GenBank/DDBJ databases">
        <title>Genome public.</title>
        <authorList>
            <person name="Liu C."/>
            <person name="Sun Q."/>
        </authorList>
    </citation>
    <scope>NUCLEOTIDE SEQUENCE [LARGE SCALE GENOMIC DNA]</scope>
    <source>
        <strain evidence="1 2">27-44</strain>
    </source>
</reference>
<dbReference type="RefSeq" id="WP_187002715.1">
    <property type="nucleotide sequence ID" value="NZ_JACOQE010000001.1"/>
</dbReference>
<comment type="caution">
    <text evidence="1">The sequence shown here is derived from an EMBL/GenBank/DDBJ whole genome shotgun (WGS) entry which is preliminary data.</text>
</comment>
<accession>A0ABR7HZ85</accession>